<protein>
    <submittedName>
        <fullName evidence="1">Uncharacterized protein</fullName>
    </submittedName>
</protein>
<dbReference type="Proteomes" id="UP000053144">
    <property type="component" value="Chromosome 10"/>
</dbReference>
<evidence type="ECO:0000313" key="2">
    <source>
        <dbReference type="Proteomes" id="UP000053144"/>
    </source>
</evidence>
<name>A0A0L9VN34_PHAAN</name>
<evidence type="ECO:0000313" key="1">
    <source>
        <dbReference type="EMBL" id="KOM56159.1"/>
    </source>
</evidence>
<proteinExistence type="predicted"/>
<reference evidence="2" key="1">
    <citation type="journal article" date="2015" name="Proc. Natl. Acad. Sci. U.S.A.">
        <title>Genome sequencing of adzuki bean (Vigna angularis) provides insight into high starch and low fat accumulation and domestication.</title>
        <authorList>
            <person name="Yang K."/>
            <person name="Tian Z."/>
            <person name="Chen C."/>
            <person name="Luo L."/>
            <person name="Zhao B."/>
            <person name="Wang Z."/>
            <person name="Yu L."/>
            <person name="Li Y."/>
            <person name="Sun Y."/>
            <person name="Li W."/>
            <person name="Chen Y."/>
            <person name="Li Y."/>
            <person name="Zhang Y."/>
            <person name="Ai D."/>
            <person name="Zhao J."/>
            <person name="Shang C."/>
            <person name="Ma Y."/>
            <person name="Wu B."/>
            <person name="Wang M."/>
            <person name="Gao L."/>
            <person name="Sun D."/>
            <person name="Zhang P."/>
            <person name="Guo F."/>
            <person name="Wang W."/>
            <person name="Li Y."/>
            <person name="Wang J."/>
            <person name="Varshney R.K."/>
            <person name="Wang J."/>
            <person name="Ling H.Q."/>
            <person name="Wan P."/>
        </authorList>
    </citation>
    <scope>NUCLEOTIDE SEQUENCE</scope>
    <source>
        <strain evidence="2">cv. Jingnong 6</strain>
    </source>
</reference>
<accession>A0A0L9VN34</accession>
<dbReference type="EMBL" id="CM003380">
    <property type="protein sequence ID" value="KOM56159.1"/>
    <property type="molecule type" value="Genomic_DNA"/>
</dbReference>
<sequence>MAKAFEVCKKCRRGSQGFFSHPRTGKAWGSLFIAAAICLCPEQDQHCSSWPAKHVIGDNANVGSVAALHDPPPLARSLSRIGEKHRQCEASLIAAALTYV</sequence>
<dbReference type="Gramene" id="KOM56159">
    <property type="protein sequence ID" value="KOM56159"/>
    <property type="gene ID" value="LR48_Vigan10g205100"/>
</dbReference>
<dbReference type="AlphaFoldDB" id="A0A0L9VN34"/>
<gene>
    <name evidence="1" type="ORF">LR48_Vigan10g205100</name>
</gene>
<organism evidence="1 2">
    <name type="scientific">Phaseolus angularis</name>
    <name type="common">Azuki bean</name>
    <name type="synonym">Vigna angularis</name>
    <dbReference type="NCBI Taxonomy" id="3914"/>
    <lineage>
        <taxon>Eukaryota</taxon>
        <taxon>Viridiplantae</taxon>
        <taxon>Streptophyta</taxon>
        <taxon>Embryophyta</taxon>
        <taxon>Tracheophyta</taxon>
        <taxon>Spermatophyta</taxon>
        <taxon>Magnoliopsida</taxon>
        <taxon>eudicotyledons</taxon>
        <taxon>Gunneridae</taxon>
        <taxon>Pentapetalae</taxon>
        <taxon>rosids</taxon>
        <taxon>fabids</taxon>
        <taxon>Fabales</taxon>
        <taxon>Fabaceae</taxon>
        <taxon>Papilionoideae</taxon>
        <taxon>50 kb inversion clade</taxon>
        <taxon>NPAAA clade</taxon>
        <taxon>indigoferoid/millettioid clade</taxon>
        <taxon>Phaseoleae</taxon>
        <taxon>Vigna</taxon>
    </lineage>
</organism>